<dbReference type="PANTHER" id="PTHR19328">
    <property type="entry name" value="HEDGEHOG-INTERACTING PROTEIN"/>
    <property type="match status" value="1"/>
</dbReference>
<dbReference type="InterPro" id="IPR011041">
    <property type="entry name" value="Quinoprot_gluc/sorb_DH_b-prop"/>
</dbReference>
<organism evidence="4 5">
    <name type="scientific">Mesorhizobium ciceri</name>
    <dbReference type="NCBI Taxonomy" id="39645"/>
    <lineage>
        <taxon>Bacteria</taxon>
        <taxon>Pseudomonadati</taxon>
        <taxon>Pseudomonadota</taxon>
        <taxon>Alphaproteobacteria</taxon>
        <taxon>Hyphomicrobiales</taxon>
        <taxon>Phyllobacteriaceae</taxon>
        <taxon>Mesorhizobium</taxon>
    </lineage>
</organism>
<dbReference type="Proteomes" id="UP001060070">
    <property type="component" value="Chromosome"/>
</dbReference>
<evidence type="ECO:0000256" key="2">
    <source>
        <dbReference type="SAM" id="SignalP"/>
    </source>
</evidence>
<dbReference type="Pfam" id="PF22807">
    <property type="entry name" value="TrAA12"/>
    <property type="match status" value="2"/>
</dbReference>
<dbReference type="Gene3D" id="2.120.10.30">
    <property type="entry name" value="TolB, C-terminal domain"/>
    <property type="match status" value="1"/>
</dbReference>
<dbReference type="AlphaFoldDB" id="A0AB38TDF1"/>
<name>A0AB38TDF1_9HYPH</name>
<dbReference type="InterPro" id="IPR054539">
    <property type="entry name" value="Beta-prop_PDH"/>
</dbReference>
<protein>
    <submittedName>
        <fullName evidence="4">Sorbosone dehydrogenase family protein</fullName>
    </submittedName>
</protein>
<evidence type="ECO:0000259" key="3">
    <source>
        <dbReference type="Pfam" id="PF22807"/>
    </source>
</evidence>
<dbReference type="InterPro" id="IPR011042">
    <property type="entry name" value="6-blade_b-propeller_TolB-like"/>
</dbReference>
<dbReference type="RefSeq" id="WP_024502186.1">
    <property type="nucleotide sequence ID" value="NZ_CP088147.1"/>
</dbReference>
<gene>
    <name evidence="4" type="ORF">LRP29_03870</name>
</gene>
<keyword evidence="5" id="KW-1185">Reference proteome</keyword>
<dbReference type="SUPFAM" id="SSF50952">
    <property type="entry name" value="Soluble quinoprotein glucose dehydrogenase"/>
    <property type="match status" value="1"/>
</dbReference>
<feature type="chain" id="PRO_5044349954" evidence="2">
    <location>
        <begin position="22"/>
        <end position="450"/>
    </location>
</feature>
<evidence type="ECO:0000313" key="4">
    <source>
        <dbReference type="EMBL" id="UTU52595.1"/>
    </source>
</evidence>
<evidence type="ECO:0000256" key="1">
    <source>
        <dbReference type="SAM" id="MobiDB-lite"/>
    </source>
</evidence>
<feature type="region of interest" description="Disordered" evidence="1">
    <location>
        <begin position="42"/>
        <end position="71"/>
    </location>
</feature>
<feature type="compositionally biased region" description="Basic and acidic residues" evidence="1">
    <location>
        <begin position="42"/>
        <end position="55"/>
    </location>
</feature>
<dbReference type="PANTHER" id="PTHR19328:SF53">
    <property type="entry name" value="MEMBRANE PROTEIN"/>
    <property type="match status" value="1"/>
</dbReference>
<evidence type="ECO:0000313" key="5">
    <source>
        <dbReference type="Proteomes" id="UP001060070"/>
    </source>
</evidence>
<proteinExistence type="predicted"/>
<reference evidence="4 5" key="1">
    <citation type="journal article" date="2022" name="Microbiol. Resour. Announc.">
        <title>Complete Genome Sequence of Mesorhizobium ciceri Strain R30, a Rhizobium Used as a Commercial Inoculant for Chickpea in Argentina.</title>
        <authorList>
            <person name="Foresto E."/>
            <person name="Revale S."/>
            <person name="Primo E."/>
            <person name="Nievas F."/>
            <person name="Carezzano E."/>
            <person name="Puente M."/>
            <person name="Alzari P."/>
            <person name="Mart M."/>
            <person name="Ben-Assaya M."/>
            <person name="Mornico D."/>
            <person name="Santoro M."/>
            <person name="Mart F."/>
            <person name="Giordano W."/>
            <person name="Bogino P."/>
        </authorList>
    </citation>
    <scope>NUCLEOTIDE SEQUENCE [LARGE SCALE GENOMIC DNA]</scope>
    <source>
        <strain evidence="4 5">R30</strain>
    </source>
</reference>
<dbReference type="EMBL" id="CP088147">
    <property type="protein sequence ID" value="UTU52595.1"/>
    <property type="molecule type" value="Genomic_DNA"/>
</dbReference>
<feature type="domain" description="Pyrroloquinoline quinone-dependent pyranose dehydrogenase beta-propeller" evidence="3">
    <location>
        <begin position="79"/>
        <end position="293"/>
    </location>
</feature>
<feature type="signal peptide" evidence="2">
    <location>
        <begin position="1"/>
        <end position="21"/>
    </location>
</feature>
<feature type="domain" description="Pyrroloquinoline quinone-dependent pyranose dehydrogenase beta-propeller" evidence="3">
    <location>
        <begin position="336"/>
        <end position="444"/>
    </location>
</feature>
<keyword evidence="2" id="KW-0732">Signal</keyword>
<sequence length="450" mass="47974">MMRFAGPALSAALFVSTASFAQQADEPVLKGAAAFGDWRADKPGTRRLIRPDDLPKPNATRSTSNSAGIADMPADAKLQLPPGFSAELVASGIDNPRVVRVAPNGDLFVADSKANQVRIYRLAEGSAKPAQDGIFAGNLNRPYGIAFYPPGADPQWVYVANSDSIVRFAYRNGDLKASGDPETIVGNIPASHHWTRDIAFSPDGKTLYLSVGSGSNVAEDMGREPKGGLDAWAKSQPLGAAWGSEDGRADVLAFDPDGKNGRIFAAGLRNCSGMTVQPATGALWCVVNERDALGDNVPPEYATVVKEGAFYGWPWYYIGNNEDPRHKGERPDLAGKTTVPDVLMQAHSAPLTIAFYEGKSFPAEYKGDAFVALHGSWNRGNRTGYKVVRLLFKDGRPTGAYEDFITGFVVSNGEVWGRPVGVAIASDGALIVSEDGNGTIWRVTHGDGPS</sequence>
<accession>A0AB38TDF1</accession>